<dbReference type="Proteomes" id="UP001356080">
    <property type="component" value="Unassembled WGS sequence"/>
</dbReference>
<keyword evidence="2" id="KW-1185">Reference proteome</keyword>
<evidence type="ECO:0000313" key="1">
    <source>
        <dbReference type="EMBL" id="MEF2293809.1"/>
    </source>
</evidence>
<sequence length="41" mass="4565">MSNEAKKVDSNSILELLEAASEPLSVSCHHPNVYYAEDEDE</sequence>
<dbReference type="EMBL" id="JAZHPM010000041">
    <property type="protein sequence ID" value="MEF2293809.1"/>
    <property type="molecule type" value="Genomic_DNA"/>
</dbReference>
<gene>
    <name evidence="1" type="ORF">V2W34_17605</name>
</gene>
<accession>A0ABU7VJF5</accession>
<proteinExistence type="predicted"/>
<comment type="caution">
    <text evidence="1">The sequence shown here is derived from an EMBL/GenBank/DDBJ whole genome shotgun (WGS) entry which is preliminary data.</text>
</comment>
<protein>
    <submittedName>
        <fullName evidence="1">Uncharacterized protein</fullName>
    </submittedName>
</protein>
<evidence type="ECO:0000313" key="2">
    <source>
        <dbReference type="Proteomes" id="UP001356080"/>
    </source>
</evidence>
<organism evidence="1 2">
    <name type="scientific">Virgibacillus dokdonensis</name>
    <dbReference type="NCBI Taxonomy" id="302167"/>
    <lineage>
        <taxon>Bacteria</taxon>
        <taxon>Bacillati</taxon>
        <taxon>Bacillota</taxon>
        <taxon>Bacilli</taxon>
        <taxon>Bacillales</taxon>
        <taxon>Bacillaceae</taxon>
        <taxon>Virgibacillus</taxon>
    </lineage>
</organism>
<reference evidence="1 2" key="1">
    <citation type="submission" date="2024-01" db="EMBL/GenBank/DDBJ databases">
        <title>Survival strategy associated with biotechnological potential of Virgibacillus dokdonensis T4.6 isolated from salt-fermented shrimp paste.</title>
        <authorList>
            <person name="Doan T.V."/>
            <person name="Quach N.T."/>
            <person name="Phi Q.-T."/>
        </authorList>
    </citation>
    <scope>NUCLEOTIDE SEQUENCE [LARGE SCALE GENOMIC DNA]</scope>
    <source>
        <strain evidence="1 2">T4.6</strain>
    </source>
</reference>
<dbReference type="RefSeq" id="WP_331805959.1">
    <property type="nucleotide sequence ID" value="NZ_JAZHPM010000041.1"/>
</dbReference>
<name>A0ABU7VJF5_9BACI</name>